<dbReference type="NCBIfam" id="TIGR03696">
    <property type="entry name" value="Rhs_assc_core"/>
    <property type="match status" value="1"/>
</dbReference>
<comment type="subcellular location">
    <subcellularLocation>
        <location evidence="1">Secreted</location>
    </subcellularLocation>
</comment>
<dbReference type="GO" id="GO:0005576">
    <property type="term" value="C:extracellular region"/>
    <property type="evidence" value="ECO:0007669"/>
    <property type="project" value="UniProtKB-SubCell"/>
</dbReference>
<dbReference type="EMBL" id="CACVBY010000021">
    <property type="protein sequence ID" value="CAA7386973.1"/>
    <property type="molecule type" value="Genomic_DNA"/>
</dbReference>
<dbReference type="InterPro" id="IPR003284">
    <property type="entry name" value="Sal_SpvB"/>
</dbReference>
<dbReference type="RefSeq" id="WP_228453931.1">
    <property type="nucleotide sequence ID" value="NZ_CACVBY010000021.1"/>
</dbReference>
<dbReference type="SUPFAM" id="SSF69318">
    <property type="entry name" value="Integrin alpha N-terminal domain"/>
    <property type="match status" value="1"/>
</dbReference>
<reference evidence="8 9" key="1">
    <citation type="submission" date="2020-01" db="EMBL/GenBank/DDBJ databases">
        <authorList>
            <person name="Rodrigo-Torres L."/>
            <person name="Arahal R. D."/>
            <person name="Lucena T."/>
        </authorList>
    </citation>
    <scope>NUCLEOTIDE SEQUENCE [LARGE SCALE GENOMIC DNA]</scope>
    <source>
        <strain evidence="8 9">CECT 9393</strain>
    </source>
</reference>
<dbReference type="InterPro" id="IPR056823">
    <property type="entry name" value="TEN-like_YD-shell"/>
</dbReference>
<dbReference type="InterPro" id="IPR028994">
    <property type="entry name" value="Integrin_alpha_N"/>
</dbReference>
<evidence type="ECO:0000259" key="7">
    <source>
        <dbReference type="Pfam" id="PF25023"/>
    </source>
</evidence>
<evidence type="ECO:0000256" key="6">
    <source>
        <dbReference type="SAM" id="MobiDB-lite"/>
    </source>
</evidence>
<dbReference type="Pfam" id="PF05593">
    <property type="entry name" value="RHS_repeat"/>
    <property type="match status" value="1"/>
</dbReference>
<dbReference type="GO" id="GO:0016787">
    <property type="term" value="F:hydrolase activity"/>
    <property type="evidence" value="ECO:0007669"/>
    <property type="project" value="UniProtKB-KW"/>
</dbReference>
<keyword evidence="8" id="KW-0378">Hydrolase</keyword>
<dbReference type="Pfam" id="PF03534">
    <property type="entry name" value="SpvB"/>
    <property type="match status" value="1"/>
</dbReference>
<evidence type="ECO:0000313" key="9">
    <source>
        <dbReference type="Proteomes" id="UP000445309"/>
    </source>
</evidence>
<dbReference type="InterPro" id="IPR031325">
    <property type="entry name" value="RHS_repeat"/>
</dbReference>
<keyword evidence="9" id="KW-1185">Reference proteome</keyword>
<dbReference type="GO" id="GO:0005737">
    <property type="term" value="C:cytoplasm"/>
    <property type="evidence" value="ECO:0007669"/>
    <property type="project" value="InterPro"/>
</dbReference>
<dbReference type="PANTHER" id="PTHR32305">
    <property type="match status" value="1"/>
</dbReference>
<dbReference type="EC" id="3.1.-.-" evidence="8"/>
<organism evidence="8 9">
    <name type="scientific">Chryseobacterium fistulae</name>
    <dbReference type="NCBI Taxonomy" id="2675058"/>
    <lineage>
        <taxon>Bacteria</taxon>
        <taxon>Pseudomonadati</taxon>
        <taxon>Bacteroidota</taxon>
        <taxon>Flavobacteriia</taxon>
        <taxon>Flavobacteriales</taxon>
        <taxon>Weeksellaceae</taxon>
        <taxon>Chryseobacterium group</taxon>
        <taxon>Chryseobacterium</taxon>
    </lineage>
</organism>
<dbReference type="Proteomes" id="UP000445309">
    <property type="component" value="Unassembled WGS sequence"/>
</dbReference>
<name>A0A6N4XP49_9FLAO</name>
<gene>
    <name evidence="8" type="primary">rhsC</name>
    <name evidence="8" type="ORF">CHRY9393_01274</name>
</gene>
<keyword evidence="3" id="KW-0732">Signal</keyword>
<evidence type="ECO:0000313" key="8">
    <source>
        <dbReference type="EMBL" id="CAA7386973.1"/>
    </source>
</evidence>
<dbReference type="Pfam" id="PF25023">
    <property type="entry name" value="TEN_YD-shell"/>
    <property type="match status" value="1"/>
</dbReference>
<dbReference type="InterPro" id="IPR050708">
    <property type="entry name" value="T6SS_VgrG/RHS"/>
</dbReference>
<keyword evidence="4" id="KW-0677">Repeat</keyword>
<dbReference type="PANTHER" id="PTHR32305:SF15">
    <property type="entry name" value="PROTEIN RHSA-RELATED"/>
    <property type="match status" value="1"/>
</dbReference>
<dbReference type="InterPro" id="IPR013517">
    <property type="entry name" value="FG-GAP"/>
</dbReference>
<evidence type="ECO:0000256" key="5">
    <source>
        <dbReference type="ARBA" id="ARBA00023026"/>
    </source>
</evidence>
<feature type="domain" description="Teneurin-like YD-shell" evidence="7">
    <location>
        <begin position="1297"/>
        <end position="1478"/>
    </location>
</feature>
<evidence type="ECO:0000256" key="4">
    <source>
        <dbReference type="ARBA" id="ARBA00022737"/>
    </source>
</evidence>
<dbReference type="Pfam" id="PF13517">
    <property type="entry name" value="FG-GAP_3"/>
    <property type="match status" value="1"/>
</dbReference>
<keyword evidence="5" id="KW-0843">Virulence</keyword>
<evidence type="ECO:0000256" key="3">
    <source>
        <dbReference type="ARBA" id="ARBA00022729"/>
    </source>
</evidence>
<evidence type="ECO:0000256" key="1">
    <source>
        <dbReference type="ARBA" id="ARBA00004613"/>
    </source>
</evidence>
<feature type="compositionally biased region" description="Polar residues" evidence="6">
    <location>
        <begin position="74"/>
        <end position="90"/>
    </location>
</feature>
<dbReference type="InterPro" id="IPR022385">
    <property type="entry name" value="Rhs_assc_core"/>
</dbReference>
<proteinExistence type="predicted"/>
<protein>
    <submittedName>
        <fullName evidence="8">Deoxyribonuclease RhsC</fullName>
        <ecNumber evidence="8">3.1.-.-</ecNumber>
    </submittedName>
</protein>
<sequence>MKIFYSFIISFISILGYSQTILYQPETTSRTVQDPQSITLAPGFHAKASASNTFIAKIGPSTENPTGGPVDSNAGANNPSGTTVSSGQSFHDTKGNIEVGGAGQLQFTLPIALPPGVKSVAPVVNLVYTSSSGNGIAGYGWTLSGISSISRVGKTVEKDGEAKGIQLDESDYYSFGGQRLIVKSGEYGKNGAEYVTEKYSNVKIKSFGSITGQAWKGPEYWEVTFEDGSQAWYGTTTPGSNNATNRLHFNIVKWKDTRGNSINYHYEQERNVSVIKSITWGGNESVGTTSCNEIIFNYTDRNLYESAYINGPGTEFTQTKLLKDIQVKTNGNQFKKYVIEYIIDTTGYQYIKNITEYNSKDEAANPVVFDYPAQHPTVVNNWNMNNQTLFDKVKFTGDFNGDAYLDFVMTDGTIKLGAFNDDFTIVQTNKIFNSNAIVVNTLVNETGEVFNGNGITQYQNGKIEAYVFRNTTFVKVFEKEIYDESECRGFNRKHQCSVEAILHEGDLEGDGISNIIVSLNRTDCYLEPVIGPNGELGLPEGGATCYEAPAGDFIIDLKNPTLTISTYLADAGINENSYPNQQYFDIDGDGKTDIINISDTAYTVFEFVKTAPNKYTKKLKFTANLDETKGAGFPVLFGDFNGDGKLDFTLPITEGKIGKDDWKFYLGTGKGFNSVYKPDFLMYKNESTKSNGAWLRFSRTMYSISDLNADGKSDIVQVHSYSNQLNSASRNVGVVVNTMISKGSMSTGGPLNFELQNIIAPLAPGTFTIYTPGDDLSIYQPLTNVIRSNNNYYNVFLFRKEHILKIKAPTGVDELKRIQSITQGGVTTSVKYSELIPDNTSNSNFYKKTKTELYPYYSLHRMSKGYAVSQLVQEDRKQDFRYRGMTGHLEGKGMLGFHQNARSSWYADGFENTKIWSGVEIDPLNEGLPIKEWTIRTNEENKIFPEDLSENNTGLLSFKSITYQTDKLLNGQIINSVADADKPKIITAIVPKTTKAKDFLTGTVTTNTITYGDYYLPKQSISNVNNGYGITTSTFEYLHNPAGTGSNYYIGRQKSKTDAAQAYGDTKSSKEEYIYENNLIKTLKTWNRDNSGYLQETYTYDGFGNIIQKAISNSVDSQTQTTKTEYEAKGRFVVKKTDNLGLQTNITYNDWGQILTQTDPLGNTLTNTYDNWGKLLTSKTNLEGTTTYQYERDGNSNIIVTENGPDGDISKKYTNKLGQEYKTSTKAFGQGQFVAKEAGYDILGRKLKESEPYFEGQSASQWNTILYDDSVFPAKVTGTAFNGKKVETSLSGLTTTEKELNGYGRTTSKTNDALGNVVSSTDKGGTIAFSYNAAGEQIQVKYAENIVTTKYDAWGRKSEFNDPSNGIYKYEYDGFGQLKKIVSPKGTKEYIYNNLGQLITQKEISTTDGAQATDKTISFVYDNKGRLTSKSGTSKGQAYSSNVVYDPQGRLLSSSESSNGKNFIQKGITYDDKGRVTTYEKQLYSSGILTKINIENVYGPWSGELTGVKDKLTGKVLWELKETNAKGQVLKAKLGAAEISNTYDTGGFLTNVNHSSTLKPSILQLSYSFDAIKNELKSRTTGGDFNIVESFDYDDNNRLINWTNPVTGIKPATSRNVYDSKGRITQNDQVGTIKFENSAKIYQPTGMTLNAAGTQNYNNDLIQSIAYNENNDPVFIDGEKGDVAFQYGLTSMRQRVSYGGNFSTDGEGKFTKYYSEDGSFEVIKDNITGKEKHILYIGGTPYESNIVYLKNYTESSGSYKFLHKDYLGSILAISDEAGNKLEQRHFDAWGNFTHLQVGNEAVITDQSLITNHQLLIDRGYTSHEHFAEVGIIHMNGRLYDPLLRRFLNADENIQDPTNTQNYNKYAYVMNNPLLYNDPNGEFVFAAFVALLSKAVFSAVVIRAATYTVSALVDKNFSVNGFFRSVSQAAAWSIPSFIATFGIGELFQLSSVASALGSTGTMLARAGLHAVSMGTLSAFNGGNFVNNALSAVFASIAGDSLNGAGGFFGSDGGQLLTGVTAGGVGSVLGGGNFWQGAMNGFFITAFNHLEHRMDDSPYNGYDKNGRKINNNGGNTTDYMYDEQGKVIGSTSVKITRSQGGELNSTFEGYGFRHYNFGTGGALYDPSWDVVSLATSIGEIGAGYSLIKMGVTSVPKLTTTGFRMMKVGNASNTALKSSVFFTKHLKNLGLNFSLKGNRGWWTIQSPFTGKNATTLGTFLGRNSPVIGGGLMYDGGRRIYNTRK</sequence>
<evidence type="ECO:0000256" key="2">
    <source>
        <dbReference type="ARBA" id="ARBA00022525"/>
    </source>
</evidence>
<accession>A0A6N4XP49</accession>
<keyword evidence="2" id="KW-0964">Secreted</keyword>
<feature type="region of interest" description="Disordered" evidence="6">
    <location>
        <begin position="57"/>
        <end position="95"/>
    </location>
</feature>
<dbReference type="Gene3D" id="2.180.10.10">
    <property type="entry name" value="RHS repeat-associated core"/>
    <property type="match status" value="1"/>
</dbReference>